<evidence type="ECO:0000256" key="2">
    <source>
        <dbReference type="ARBA" id="ARBA00023015"/>
    </source>
</evidence>
<dbReference type="GO" id="GO:0016987">
    <property type="term" value="F:sigma factor activity"/>
    <property type="evidence" value="ECO:0007669"/>
    <property type="project" value="UniProtKB-KW"/>
</dbReference>
<dbReference type="Pfam" id="PF04542">
    <property type="entry name" value="Sigma70_r2"/>
    <property type="match status" value="1"/>
</dbReference>
<keyword evidence="4" id="KW-0238">DNA-binding</keyword>
<dbReference type="InterPro" id="IPR014284">
    <property type="entry name" value="RNA_pol_sigma-70_dom"/>
</dbReference>
<dbReference type="InterPro" id="IPR039425">
    <property type="entry name" value="RNA_pol_sigma-70-like"/>
</dbReference>
<dbReference type="GO" id="GO:0006352">
    <property type="term" value="P:DNA-templated transcription initiation"/>
    <property type="evidence" value="ECO:0007669"/>
    <property type="project" value="InterPro"/>
</dbReference>
<keyword evidence="5" id="KW-0804">Transcription</keyword>
<dbReference type="Gene3D" id="1.10.1740.10">
    <property type="match status" value="1"/>
</dbReference>
<dbReference type="SUPFAM" id="SSF88659">
    <property type="entry name" value="Sigma3 and sigma4 domains of RNA polymerase sigma factors"/>
    <property type="match status" value="1"/>
</dbReference>
<dbReference type="CDD" id="cd06171">
    <property type="entry name" value="Sigma70_r4"/>
    <property type="match status" value="1"/>
</dbReference>
<dbReference type="InterPro" id="IPR007627">
    <property type="entry name" value="RNA_pol_sigma70_r2"/>
</dbReference>
<dbReference type="GO" id="GO:0003677">
    <property type="term" value="F:DNA binding"/>
    <property type="evidence" value="ECO:0007669"/>
    <property type="project" value="UniProtKB-KW"/>
</dbReference>
<evidence type="ECO:0000256" key="5">
    <source>
        <dbReference type="ARBA" id="ARBA00023163"/>
    </source>
</evidence>
<dbReference type="InterPro" id="IPR013249">
    <property type="entry name" value="RNA_pol_sigma70_r4_t2"/>
</dbReference>
<keyword evidence="3" id="KW-0731">Sigma factor</keyword>
<gene>
    <name evidence="8" type="ORF">A2904_01310</name>
</gene>
<reference evidence="8 9" key="1">
    <citation type="journal article" date="2016" name="Nat. Commun.">
        <title>Thousands of microbial genomes shed light on interconnected biogeochemical processes in an aquifer system.</title>
        <authorList>
            <person name="Anantharaman K."/>
            <person name="Brown C.T."/>
            <person name="Hug L.A."/>
            <person name="Sharon I."/>
            <person name="Castelle C.J."/>
            <person name="Probst A.J."/>
            <person name="Thomas B.C."/>
            <person name="Singh A."/>
            <person name="Wilkins M.J."/>
            <person name="Karaoz U."/>
            <person name="Brodie E.L."/>
            <person name="Williams K.H."/>
            <person name="Hubbard S.S."/>
            <person name="Banfield J.F."/>
        </authorList>
    </citation>
    <scope>NUCLEOTIDE SEQUENCE [LARGE SCALE GENOMIC DNA]</scope>
</reference>
<dbReference type="PANTHER" id="PTHR43133">
    <property type="entry name" value="RNA POLYMERASE ECF-TYPE SIGMA FACTO"/>
    <property type="match status" value="1"/>
</dbReference>
<dbReference type="PANTHER" id="PTHR43133:SF8">
    <property type="entry name" value="RNA POLYMERASE SIGMA FACTOR HI_1459-RELATED"/>
    <property type="match status" value="1"/>
</dbReference>
<dbReference type="NCBIfam" id="TIGR02937">
    <property type="entry name" value="sigma70-ECF"/>
    <property type="match status" value="1"/>
</dbReference>
<dbReference type="EMBL" id="MHOX01000037">
    <property type="protein sequence ID" value="OGZ70038.1"/>
    <property type="molecule type" value="Genomic_DNA"/>
</dbReference>
<dbReference type="SUPFAM" id="SSF88946">
    <property type="entry name" value="Sigma2 domain of RNA polymerase sigma factors"/>
    <property type="match status" value="1"/>
</dbReference>
<accession>A0A1G2I7M7</accession>
<evidence type="ECO:0000256" key="3">
    <source>
        <dbReference type="ARBA" id="ARBA00023082"/>
    </source>
</evidence>
<sequence length="177" mass="20636">MDNYQEQFSHIYDQYIDKIYRFVYFKVSSQEIAEDITSKVFLRGWEAFQKQELAQRGNILNPSAFLYQIARNAVIDHYRDKAKMKVISTEITPQIVDPKVGLEEGAILSSEFQEVKLAIQNLKQDYQDIIICHYIDDMNIPEIAEIMSKPEGTVRVMLHRGLKALKKEMEAKKVIES</sequence>
<evidence type="ECO:0000313" key="8">
    <source>
        <dbReference type="EMBL" id="OGZ70038.1"/>
    </source>
</evidence>
<dbReference type="InterPro" id="IPR013324">
    <property type="entry name" value="RNA_pol_sigma_r3/r4-like"/>
</dbReference>
<evidence type="ECO:0000259" key="7">
    <source>
        <dbReference type="Pfam" id="PF08281"/>
    </source>
</evidence>
<evidence type="ECO:0008006" key="10">
    <source>
        <dbReference type="Google" id="ProtNLM"/>
    </source>
</evidence>
<protein>
    <recommendedName>
        <fullName evidence="10">RNA polymerase sigma factor 70 region 4 type 2 domain-containing protein</fullName>
    </recommendedName>
</protein>
<dbReference type="Proteomes" id="UP000176308">
    <property type="component" value="Unassembled WGS sequence"/>
</dbReference>
<comment type="caution">
    <text evidence="8">The sequence shown here is derived from an EMBL/GenBank/DDBJ whole genome shotgun (WGS) entry which is preliminary data.</text>
</comment>
<organism evidence="8 9">
    <name type="scientific">Candidatus Staskawiczbacteria bacterium RIFCSPLOWO2_01_FULL_33_9</name>
    <dbReference type="NCBI Taxonomy" id="1802211"/>
    <lineage>
        <taxon>Bacteria</taxon>
        <taxon>Candidatus Staskawicziibacteriota</taxon>
    </lineage>
</organism>
<dbReference type="InterPro" id="IPR036388">
    <property type="entry name" value="WH-like_DNA-bd_sf"/>
</dbReference>
<comment type="similarity">
    <text evidence="1">Belongs to the sigma-70 factor family. ECF subfamily.</text>
</comment>
<keyword evidence="2" id="KW-0805">Transcription regulation</keyword>
<dbReference type="InterPro" id="IPR013325">
    <property type="entry name" value="RNA_pol_sigma_r2"/>
</dbReference>
<feature type="domain" description="RNA polymerase sigma-70 region 2" evidence="6">
    <location>
        <begin position="11"/>
        <end position="82"/>
    </location>
</feature>
<evidence type="ECO:0000259" key="6">
    <source>
        <dbReference type="Pfam" id="PF04542"/>
    </source>
</evidence>
<dbReference type="AlphaFoldDB" id="A0A1G2I7M7"/>
<proteinExistence type="inferred from homology"/>
<dbReference type="Gene3D" id="1.10.10.10">
    <property type="entry name" value="Winged helix-like DNA-binding domain superfamily/Winged helix DNA-binding domain"/>
    <property type="match status" value="1"/>
</dbReference>
<evidence type="ECO:0000313" key="9">
    <source>
        <dbReference type="Proteomes" id="UP000176308"/>
    </source>
</evidence>
<evidence type="ECO:0000256" key="1">
    <source>
        <dbReference type="ARBA" id="ARBA00010641"/>
    </source>
</evidence>
<feature type="domain" description="RNA polymerase sigma factor 70 region 4 type 2" evidence="7">
    <location>
        <begin position="113"/>
        <end position="165"/>
    </location>
</feature>
<dbReference type="Pfam" id="PF08281">
    <property type="entry name" value="Sigma70_r4_2"/>
    <property type="match status" value="1"/>
</dbReference>
<name>A0A1G2I7M7_9BACT</name>
<evidence type="ECO:0000256" key="4">
    <source>
        <dbReference type="ARBA" id="ARBA00023125"/>
    </source>
</evidence>